<dbReference type="EMBL" id="CM056741">
    <property type="protein sequence ID" value="KAJ8684544.1"/>
    <property type="molecule type" value="Genomic_DNA"/>
</dbReference>
<accession>A0ACC2PPL8</accession>
<proteinExistence type="predicted"/>
<name>A0ACC2PPL8_9HYME</name>
<protein>
    <submittedName>
        <fullName evidence="1">Uncharacterized protein</fullName>
    </submittedName>
</protein>
<keyword evidence="2" id="KW-1185">Reference proteome</keyword>
<sequence>MLQNIEHLNSISPLTKLKKPISLVLLFIFYFMHLGFLGVTEGLLRDHWFSRISNICRENQLKVFLGLVNMSNRSPCEFQRTTRYLCDIGKYTAKEFRLILLHVGLFVFKYVLDEDEYNHSLLLHVALRIICSKNLYKKYGPHAQVYFDRFALLGEVIYGLEFVSLSVHSFTHLLEDTQNMDCPASEMDAFPFEDEMWFVKKHIKKELIAVAATVGKQVGNPEPLSEVPMNQQNVMERNEDTHKALFSVPSLMEPLPTFEDTGLPNSGHDDQNQENTNEEIEFDPDGLSWVTRPLSTLEQGRELNKDCSIQDSRMNNGIVDG</sequence>
<comment type="caution">
    <text evidence="1">The sequence shown here is derived from an EMBL/GenBank/DDBJ whole genome shotgun (WGS) entry which is preliminary data.</text>
</comment>
<reference evidence="1" key="1">
    <citation type="submission" date="2023-04" db="EMBL/GenBank/DDBJ databases">
        <title>A chromosome-level genome assembly of the parasitoid wasp Eretmocerus hayati.</title>
        <authorList>
            <person name="Zhong Y."/>
            <person name="Liu S."/>
            <person name="Liu Y."/>
        </authorList>
    </citation>
    <scope>NUCLEOTIDE SEQUENCE</scope>
    <source>
        <strain evidence="1">ZJU_SS_LIU_2023</strain>
    </source>
</reference>
<evidence type="ECO:0000313" key="1">
    <source>
        <dbReference type="EMBL" id="KAJ8684544.1"/>
    </source>
</evidence>
<evidence type="ECO:0000313" key="2">
    <source>
        <dbReference type="Proteomes" id="UP001239111"/>
    </source>
</evidence>
<organism evidence="1 2">
    <name type="scientific">Eretmocerus hayati</name>
    <dbReference type="NCBI Taxonomy" id="131215"/>
    <lineage>
        <taxon>Eukaryota</taxon>
        <taxon>Metazoa</taxon>
        <taxon>Ecdysozoa</taxon>
        <taxon>Arthropoda</taxon>
        <taxon>Hexapoda</taxon>
        <taxon>Insecta</taxon>
        <taxon>Pterygota</taxon>
        <taxon>Neoptera</taxon>
        <taxon>Endopterygota</taxon>
        <taxon>Hymenoptera</taxon>
        <taxon>Apocrita</taxon>
        <taxon>Proctotrupomorpha</taxon>
        <taxon>Chalcidoidea</taxon>
        <taxon>Aphelinidae</taxon>
        <taxon>Aphelininae</taxon>
        <taxon>Eretmocerus</taxon>
    </lineage>
</organism>
<gene>
    <name evidence="1" type="ORF">QAD02_020336</name>
</gene>
<dbReference type="Proteomes" id="UP001239111">
    <property type="component" value="Chromosome 1"/>
</dbReference>